<dbReference type="InterPro" id="IPR036249">
    <property type="entry name" value="Thioredoxin-like_sf"/>
</dbReference>
<comment type="caution">
    <text evidence="2">The sequence shown here is derived from an EMBL/GenBank/DDBJ whole genome shotgun (WGS) entry which is preliminary data.</text>
</comment>
<keyword evidence="3" id="KW-1185">Reference proteome</keyword>
<dbReference type="Pfam" id="PF13462">
    <property type="entry name" value="Thioredoxin_4"/>
    <property type="match status" value="1"/>
</dbReference>
<name>A0ABU6JY60_9RHOO</name>
<dbReference type="Proteomes" id="UP001331561">
    <property type="component" value="Unassembled WGS sequence"/>
</dbReference>
<organism evidence="2 3">
    <name type="scientific">Uliginosibacterium silvisoli</name>
    <dbReference type="NCBI Taxonomy" id="3114758"/>
    <lineage>
        <taxon>Bacteria</taxon>
        <taxon>Pseudomonadati</taxon>
        <taxon>Pseudomonadota</taxon>
        <taxon>Betaproteobacteria</taxon>
        <taxon>Rhodocyclales</taxon>
        <taxon>Zoogloeaceae</taxon>
        <taxon>Uliginosibacterium</taxon>
    </lineage>
</organism>
<proteinExistence type="predicted"/>
<accession>A0ABU6JY60</accession>
<evidence type="ECO:0000313" key="2">
    <source>
        <dbReference type="EMBL" id="MEC5384602.1"/>
    </source>
</evidence>
<dbReference type="SUPFAM" id="SSF52833">
    <property type="entry name" value="Thioredoxin-like"/>
    <property type="match status" value="1"/>
</dbReference>
<dbReference type="EMBL" id="JAYXHS010000001">
    <property type="protein sequence ID" value="MEC5384602.1"/>
    <property type="molecule type" value="Genomic_DNA"/>
</dbReference>
<gene>
    <name evidence="2" type="ORF">VVD49_02650</name>
</gene>
<reference evidence="2 3" key="1">
    <citation type="submission" date="2024-01" db="EMBL/GenBank/DDBJ databases">
        <title>Uliginosibacterium soil sp. nov.</title>
        <authorList>
            <person name="Lv Y."/>
        </authorList>
    </citation>
    <scope>NUCLEOTIDE SEQUENCE [LARGE SCALE GENOMIC DNA]</scope>
    <source>
        <strain evidence="2 3">H3</strain>
    </source>
</reference>
<evidence type="ECO:0000259" key="1">
    <source>
        <dbReference type="Pfam" id="PF13462"/>
    </source>
</evidence>
<dbReference type="InterPro" id="IPR012336">
    <property type="entry name" value="Thioredoxin-like_fold"/>
</dbReference>
<dbReference type="Gene3D" id="3.40.30.10">
    <property type="entry name" value="Glutaredoxin"/>
    <property type="match status" value="1"/>
</dbReference>
<evidence type="ECO:0000313" key="3">
    <source>
        <dbReference type="Proteomes" id="UP001331561"/>
    </source>
</evidence>
<sequence>MTNETFATPDPLEWGDGRKILEVFLEPTCPYSARAFSKLDGLLSRAGADRLTIKIRLQSQPWHMFSPITTRAILAASTVPGGRDAARKVMAAIYAHREEFEPVEHCRGPLLDLSAAQILAQIEARSGIALRAAFEQSELTLAVKWQARYARQNGIHVSPSFMIDGLLVPDMSSGDDIDAWLKKLGLG</sequence>
<dbReference type="RefSeq" id="WP_327597575.1">
    <property type="nucleotide sequence ID" value="NZ_JAYXHS010000001.1"/>
</dbReference>
<protein>
    <submittedName>
        <fullName evidence="2">Thioredoxin domain-containing protein</fullName>
    </submittedName>
</protein>
<feature type="domain" description="Thioredoxin-like fold" evidence="1">
    <location>
        <begin position="20"/>
        <end position="183"/>
    </location>
</feature>
<dbReference type="PANTHER" id="PTHR33875">
    <property type="entry name" value="OS09G0542200 PROTEIN"/>
    <property type="match status" value="1"/>
</dbReference>
<dbReference type="PANTHER" id="PTHR33875:SF2">
    <property type="entry name" value="ACR183CP"/>
    <property type="match status" value="1"/>
</dbReference>